<reference evidence="3 5" key="3">
    <citation type="journal article" date="2020" name="Int. J. Syst. Evol. Microbiol.">
        <title>Novel acetic acid bacteria from cider fermentations: Acetobacter conturbans sp. nov. and Acetobacter fallax sp. nov.</title>
        <authorList>
            <person name="Sombolestani A.S."/>
            <person name="Cleenwerck I."/>
            <person name="Cnockaert M."/>
            <person name="Borremans W."/>
            <person name="Wieme A.D."/>
            <person name="De Vuyst L."/>
            <person name="Vandamme P."/>
        </authorList>
    </citation>
    <scope>NUCLEOTIDE SEQUENCE [LARGE SCALE GENOMIC DNA]</scope>
    <source>
        <strain evidence="3 5">LMG 23848</strain>
    </source>
</reference>
<evidence type="ECO:0000313" key="3">
    <source>
        <dbReference type="EMBL" id="NHO38743.1"/>
    </source>
</evidence>
<dbReference type="Pfam" id="PF06674">
    <property type="entry name" value="DUF1176"/>
    <property type="match status" value="1"/>
</dbReference>
<evidence type="ECO:0000313" key="2">
    <source>
        <dbReference type="EMBL" id="CEF57299.1"/>
    </source>
</evidence>
<dbReference type="Proteomes" id="UP000657200">
    <property type="component" value="Unassembled WGS sequence"/>
</dbReference>
<dbReference type="OrthoDB" id="330924at2"/>
<keyword evidence="5" id="KW-1185">Reference proteome</keyword>
<feature type="chain" id="PRO_5006856616" evidence="1">
    <location>
        <begin position="22"/>
        <end position="374"/>
    </location>
</feature>
<keyword evidence="1" id="KW-0732">Signal</keyword>
<dbReference type="InterPro" id="IPR009560">
    <property type="entry name" value="DUF1176"/>
</dbReference>
<dbReference type="RefSeq" id="WP_059024527.1">
    <property type="nucleotide sequence ID" value="NZ_LN609302.1"/>
</dbReference>
<gene>
    <name evidence="2" type="ORF">AGA_2616</name>
    <name evidence="3" type="ORF">GOB80_03415</name>
</gene>
<evidence type="ECO:0000313" key="5">
    <source>
        <dbReference type="Proteomes" id="UP000657200"/>
    </source>
</evidence>
<proteinExistence type="predicted"/>
<dbReference type="Proteomes" id="UP000068250">
    <property type="component" value="Chromosome I"/>
</dbReference>
<protein>
    <submittedName>
        <fullName evidence="3">DUF1176 domain-containing protein</fullName>
    </submittedName>
</protein>
<sequence length="374" mass="40218">MKYGRVPLIFLCLLWARAAWAAKPSYDVYGSWLVACDNILTCEAKGFVQSDDDVTSSMPDNRPINGSVDLRFIRNAGPDGVIEARLSAGFPFGLADLRVDGRPLLLDRSAWALNTRDGNTILSSKRPEVIAAFVAQVRDGTVLQVRDGIVPLNGLSAAVLHMDDRQGRVGGVTALIRTGAKSASAVPPAPLLPPAPSAHRSIVLARRERDRLMAWTERTQAKLIKKQSCDNPDKGTDSLLESGVYGLDKNNALILFGCSMAAYQGASLVFVVPRTGNGQPEPASLPSPVLIKGDPGDEGSIVTSPDFDVATGTLTDFYKGMGLAYCGASHAWRWDGQHFVLTGMTFQLGCGGSMSGDWPILYRSQDPQKEQKAQ</sequence>
<dbReference type="EMBL" id="LN609302">
    <property type="protein sequence ID" value="CEF57299.1"/>
    <property type="molecule type" value="Genomic_DNA"/>
</dbReference>
<evidence type="ECO:0000313" key="4">
    <source>
        <dbReference type="Proteomes" id="UP000068250"/>
    </source>
</evidence>
<feature type="signal peptide" evidence="1">
    <location>
        <begin position="1"/>
        <end position="21"/>
    </location>
</feature>
<reference evidence="4" key="1">
    <citation type="submission" date="2014-09" db="EMBL/GenBank/DDBJ databases">
        <authorList>
            <person name="Illeghems K.G."/>
        </authorList>
    </citation>
    <scope>NUCLEOTIDE SEQUENCE [LARGE SCALE GENOMIC DNA]</scope>
    <source>
        <strain evidence="4">LMG 23848T</strain>
    </source>
</reference>
<evidence type="ECO:0000256" key="1">
    <source>
        <dbReference type="SAM" id="SignalP"/>
    </source>
</evidence>
<accession>A0A0U5F6N0</accession>
<dbReference type="STRING" id="431306.AGA_2616"/>
<dbReference type="AlphaFoldDB" id="A0A0U5F6N0"/>
<name>A0A0U5F6N0_9PROT</name>
<organism evidence="2 4">
    <name type="scientific">Acetobacter ghanensis</name>
    <dbReference type="NCBI Taxonomy" id="431306"/>
    <lineage>
        <taxon>Bacteria</taxon>
        <taxon>Pseudomonadati</taxon>
        <taxon>Pseudomonadota</taxon>
        <taxon>Alphaproteobacteria</taxon>
        <taxon>Acetobacterales</taxon>
        <taxon>Acetobacteraceae</taxon>
        <taxon>Acetobacter</taxon>
    </lineage>
</organism>
<dbReference type="EMBL" id="WOTE01000002">
    <property type="protein sequence ID" value="NHO38743.1"/>
    <property type="molecule type" value="Genomic_DNA"/>
</dbReference>
<dbReference type="PATRIC" id="fig|431306.5.peg.2701"/>
<reference evidence="2" key="2">
    <citation type="submission" date="2014-09" db="EMBL/GenBank/DDBJ databases">
        <authorList>
            <person name="Magalhaes I.L.F."/>
            <person name="Oliveira U."/>
            <person name="Santos F.R."/>
            <person name="Vidigal T.H.D.A."/>
            <person name="Brescovit A.D."/>
            <person name="Santos A.J."/>
        </authorList>
    </citation>
    <scope>NUCLEOTIDE SEQUENCE</scope>
    <source>
        <strain evidence="2">LMG 23848T</strain>
    </source>
</reference>